<dbReference type="InterPro" id="IPR058163">
    <property type="entry name" value="LysR-type_TF_proteobact-type"/>
</dbReference>
<dbReference type="EMBL" id="QASO01000109">
    <property type="protein sequence ID" value="PTU77734.1"/>
    <property type="molecule type" value="Genomic_DNA"/>
</dbReference>
<dbReference type="GO" id="GO:0043565">
    <property type="term" value="F:sequence-specific DNA binding"/>
    <property type="evidence" value="ECO:0007669"/>
    <property type="project" value="TreeGrafter"/>
</dbReference>
<evidence type="ECO:0000256" key="3">
    <source>
        <dbReference type="ARBA" id="ARBA00023125"/>
    </source>
</evidence>
<dbReference type="FunFam" id="3.40.190.290:FF:000001">
    <property type="entry name" value="Transcriptional regulator, LysR family"/>
    <property type="match status" value="1"/>
</dbReference>
<dbReference type="SUPFAM" id="SSF46785">
    <property type="entry name" value="Winged helix' DNA-binding domain"/>
    <property type="match status" value="1"/>
</dbReference>
<evidence type="ECO:0000313" key="7">
    <source>
        <dbReference type="Proteomes" id="UP000244052"/>
    </source>
</evidence>
<reference evidence="6 7" key="1">
    <citation type="submission" date="2018-04" db="EMBL/GenBank/DDBJ databases">
        <title>Pseudomonas sp. nov., isolated from mangrove soil.</title>
        <authorList>
            <person name="Chen C."/>
        </authorList>
    </citation>
    <scope>NUCLEOTIDE SEQUENCE [LARGE SCALE GENOMIC DNA]</scope>
    <source>
        <strain evidence="6 7">JCM 14246</strain>
    </source>
</reference>
<evidence type="ECO:0000256" key="4">
    <source>
        <dbReference type="ARBA" id="ARBA00023163"/>
    </source>
</evidence>
<comment type="similarity">
    <text evidence="1">Belongs to the LysR transcriptional regulatory family.</text>
</comment>
<keyword evidence="4" id="KW-0804">Transcription</keyword>
<dbReference type="Proteomes" id="UP000244052">
    <property type="component" value="Unassembled WGS sequence"/>
</dbReference>
<keyword evidence="2" id="KW-0805">Transcription regulation</keyword>
<dbReference type="RefSeq" id="WP_108234435.1">
    <property type="nucleotide sequence ID" value="NZ_QASO01000109.1"/>
</dbReference>
<keyword evidence="7" id="KW-1185">Reference proteome</keyword>
<comment type="caution">
    <text evidence="6">The sequence shown here is derived from an EMBL/GenBank/DDBJ whole genome shotgun (WGS) entry which is preliminary data.</text>
</comment>
<dbReference type="InterPro" id="IPR005119">
    <property type="entry name" value="LysR_subst-bd"/>
</dbReference>
<evidence type="ECO:0000256" key="2">
    <source>
        <dbReference type="ARBA" id="ARBA00023015"/>
    </source>
</evidence>
<dbReference type="SUPFAM" id="SSF53850">
    <property type="entry name" value="Periplasmic binding protein-like II"/>
    <property type="match status" value="1"/>
</dbReference>
<dbReference type="GO" id="GO:0006351">
    <property type="term" value="P:DNA-templated transcription"/>
    <property type="evidence" value="ECO:0007669"/>
    <property type="project" value="TreeGrafter"/>
</dbReference>
<sequence length="293" mass="32553">MQVFVESVRRGSFSAAGRYLGLSPSAVSKLLSRLETRLGVRLLNRSTRTLSPTEGGRAYFVRCVEILAEIESAEDSLTGFGHVPVGTLRINSTPGFAKHQLLPLMPEFQGLYPELNLEFQLTGQAVDLIAENVDLAIRLGKLKDMSLVGRKLGESRRIVCASPSYLKKHGNPLTPSDLNDHNCLRLSTNEVFNRWSFTGTRGTEIVEVKGNFVTDNVDVLHEYVQLGGGIGRLSAFMVARDIARGQLVQLLPDYEIEQQQIHAVYPHRKHMPAKVKVFLDFLIDKLGSGIMHQ</sequence>
<accession>A0A2T5PJ13</accession>
<dbReference type="FunFam" id="1.10.10.10:FF:000001">
    <property type="entry name" value="LysR family transcriptional regulator"/>
    <property type="match status" value="1"/>
</dbReference>
<feature type="domain" description="HTH lysR-type" evidence="5">
    <location>
        <begin position="1"/>
        <end position="53"/>
    </location>
</feature>
<dbReference type="PROSITE" id="PS50931">
    <property type="entry name" value="HTH_LYSR"/>
    <property type="match status" value="1"/>
</dbReference>
<dbReference type="Pfam" id="PF00126">
    <property type="entry name" value="HTH_1"/>
    <property type="match status" value="1"/>
</dbReference>
<protein>
    <submittedName>
        <fullName evidence="6">LysR family transcriptional regulator</fullName>
    </submittedName>
</protein>
<dbReference type="GO" id="GO:0003700">
    <property type="term" value="F:DNA-binding transcription factor activity"/>
    <property type="evidence" value="ECO:0007669"/>
    <property type="project" value="InterPro"/>
</dbReference>
<dbReference type="Pfam" id="PF03466">
    <property type="entry name" value="LysR_substrate"/>
    <property type="match status" value="1"/>
</dbReference>
<evidence type="ECO:0000259" key="5">
    <source>
        <dbReference type="PROSITE" id="PS50931"/>
    </source>
</evidence>
<dbReference type="AlphaFoldDB" id="A0A2T5PJ13"/>
<proteinExistence type="inferred from homology"/>
<gene>
    <name evidence="6" type="ORF">DBO86_18180</name>
</gene>
<dbReference type="InterPro" id="IPR000847">
    <property type="entry name" value="LysR_HTH_N"/>
</dbReference>
<keyword evidence="3" id="KW-0238">DNA-binding</keyword>
<dbReference type="CDD" id="cd08422">
    <property type="entry name" value="PBP2_CrgA_like"/>
    <property type="match status" value="1"/>
</dbReference>
<organism evidence="6 7">
    <name type="scientific">Ectopseudomonas oleovorans</name>
    <name type="common">Pseudomonas oleovorans</name>
    <dbReference type="NCBI Taxonomy" id="301"/>
    <lineage>
        <taxon>Bacteria</taxon>
        <taxon>Pseudomonadati</taxon>
        <taxon>Pseudomonadota</taxon>
        <taxon>Gammaproteobacteria</taxon>
        <taxon>Pseudomonadales</taxon>
        <taxon>Pseudomonadaceae</taxon>
        <taxon>Ectopseudomonas</taxon>
    </lineage>
</organism>
<dbReference type="Gene3D" id="3.40.190.290">
    <property type="match status" value="1"/>
</dbReference>
<dbReference type="PANTHER" id="PTHR30537">
    <property type="entry name" value="HTH-TYPE TRANSCRIPTIONAL REGULATOR"/>
    <property type="match status" value="1"/>
</dbReference>
<dbReference type="PANTHER" id="PTHR30537:SF5">
    <property type="entry name" value="HTH-TYPE TRANSCRIPTIONAL ACTIVATOR TTDR-RELATED"/>
    <property type="match status" value="1"/>
</dbReference>
<evidence type="ECO:0000256" key="1">
    <source>
        <dbReference type="ARBA" id="ARBA00009437"/>
    </source>
</evidence>
<dbReference type="InterPro" id="IPR036390">
    <property type="entry name" value="WH_DNA-bd_sf"/>
</dbReference>
<name>A0A2T5PJ13_ECTOL</name>
<dbReference type="Gene3D" id="1.10.10.10">
    <property type="entry name" value="Winged helix-like DNA-binding domain superfamily/Winged helix DNA-binding domain"/>
    <property type="match status" value="1"/>
</dbReference>
<evidence type="ECO:0000313" key="6">
    <source>
        <dbReference type="EMBL" id="PTU77734.1"/>
    </source>
</evidence>
<dbReference type="InterPro" id="IPR036388">
    <property type="entry name" value="WH-like_DNA-bd_sf"/>
</dbReference>